<accession>A0A0B5CH19</accession>
<dbReference type="HOGENOM" id="CLU_1401183_0_0_4"/>
<evidence type="ECO:0000256" key="1">
    <source>
        <dbReference type="SAM" id="SignalP"/>
    </source>
</evidence>
<reference evidence="3" key="1">
    <citation type="submission" date="2014-05" db="EMBL/GenBank/DDBJ databases">
        <title>Complete Genome sequence of Neisseria elongata subsp. glycolytica.</title>
        <authorList>
            <person name="Veyrier F.J."/>
            <person name="Taha M.-K."/>
        </authorList>
    </citation>
    <scope>NUCLEOTIDE SEQUENCE [LARGE SCALE GENOMIC DNA]</scope>
    <source>
        <strain evidence="3">ATCC 29315</strain>
    </source>
</reference>
<name>A0A0B5CH19_NEIEG</name>
<feature type="chain" id="PRO_5002100794" description="Lipoprotein" evidence="1">
    <location>
        <begin position="22"/>
        <end position="194"/>
    </location>
</feature>
<dbReference type="PROSITE" id="PS51257">
    <property type="entry name" value="PROKAR_LIPOPROTEIN"/>
    <property type="match status" value="1"/>
</dbReference>
<evidence type="ECO:0008006" key="4">
    <source>
        <dbReference type="Google" id="ProtNLM"/>
    </source>
</evidence>
<protein>
    <recommendedName>
        <fullName evidence="4">Lipoprotein</fullName>
    </recommendedName>
</protein>
<organism evidence="2 3">
    <name type="scientific">Neisseria elongata subsp. glycolytica ATCC 29315</name>
    <dbReference type="NCBI Taxonomy" id="546263"/>
    <lineage>
        <taxon>Bacteria</taxon>
        <taxon>Pseudomonadati</taxon>
        <taxon>Pseudomonadota</taxon>
        <taxon>Betaproteobacteria</taxon>
        <taxon>Neisseriales</taxon>
        <taxon>Neisseriaceae</taxon>
        <taxon>Neisseria</taxon>
    </lineage>
</organism>
<reference evidence="2 3" key="2">
    <citation type="journal article" date="2015" name="PLoS Genet.">
        <title>Common Cell Shape Evolution of Two Nasopharyngeal Pathogens.</title>
        <authorList>
            <person name="Veyrier F.J."/>
            <person name="Biais N."/>
            <person name="Morales P."/>
            <person name="Belkacem N."/>
            <person name="Guilhen C."/>
            <person name="Ranjeva S."/>
            <person name="Sismeiro O."/>
            <person name="Pehau-Arnaudet G."/>
            <person name="Rocha E.P."/>
            <person name="Werts C."/>
            <person name="Taha M.K."/>
            <person name="Boneca I.G."/>
        </authorList>
    </citation>
    <scope>NUCLEOTIDE SEQUENCE [LARGE SCALE GENOMIC DNA]</scope>
    <source>
        <strain evidence="2 3">ATCC 29315</strain>
    </source>
</reference>
<dbReference type="KEGG" id="nel:NELON_05495"/>
<proteinExistence type="predicted"/>
<dbReference type="AlphaFoldDB" id="A0A0B5CH19"/>
<dbReference type="Proteomes" id="UP000031392">
    <property type="component" value="Chromosome"/>
</dbReference>
<dbReference type="PATRIC" id="fig|546263.7.peg.1174"/>
<keyword evidence="1" id="KW-0732">Signal</keyword>
<evidence type="ECO:0000313" key="2">
    <source>
        <dbReference type="EMBL" id="AJE18398.1"/>
    </source>
</evidence>
<dbReference type="RefSeq" id="WP_040665746.1">
    <property type="nucleotide sequence ID" value="NZ_CP007726.1"/>
</dbReference>
<keyword evidence="3" id="KW-1185">Reference proteome</keyword>
<evidence type="ECO:0000313" key="3">
    <source>
        <dbReference type="Proteomes" id="UP000031392"/>
    </source>
</evidence>
<feature type="signal peptide" evidence="1">
    <location>
        <begin position="1"/>
        <end position="21"/>
    </location>
</feature>
<sequence>MKSVVLFGSVLLLSACGSMQSQVVKKNVAFDPDSQAQIRSYGSYGSDLIRIYPKTDCAKWEGTKRNAVNRRFVNGLPRKVRNISIGIPPTELSRKTEKDTGFVFRDSYREMVVSANQPVVLDGAFSSQTRNQHYSCRVAASFTPKAGEAYEVRYLSEEEGCDIEVYHIGHEEKDGVRQTKKLTVNYCARPGTSF</sequence>
<gene>
    <name evidence="2" type="ORF">NELON_05495</name>
</gene>
<dbReference type="EMBL" id="CP007726">
    <property type="protein sequence ID" value="AJE18398.1"/>
    <property type="molecule type" value="Genomic_DNA"/>
</dbReference>